<evidence type="ECO:0000256" key="11">
    <source>
        <dbReference type="SAM" id="MobiDB-lite"/>
    </source>
</evidence>
<dbReference type="InterPro" id="IPR027417">
    <property type="entry name" value="P-loop_NTPase"/>
</dbReference>
<feature type="compositionally biased region" description="Polar residues" evidence="11">
    <location>
        <begin position="539"/>
        <end position="552"/>
    </location>
</feature>
<accession>A0AAD9QTS7</accession>
<evidence type="ECO:0000313" key="15">
    <source>
        <dbReference type="EMBL" id="KAK2567427.1"/>
    </source>
</evidence>
<keyword evidence="6" id="KW-0206">Cytoskeleton</keyword>
<reference evidence="15" key="1">
    <citation type="journal article" date="2023" name="G3 (Bethesda)">
        <title>Whole genome assembly and annotation of the endangered Caribbean coral Acropora cervicornis.</title>
        <authorList>
            <person name="Selwyn J.D."/>
            <person name="Vollmer S.V."/>
        </authorList>
    </citation>
    <scope>NUCLEOTIDE SEQUENCE</scope>
    <source>
        <strain evidence="15">K2</strain>
    </source>
</reference>
<keyword evidence="12" id="KW-1133">Transmembrane helix</keyword>
<evidence type="ECO:0000259" key="13">
    <source>
        <dbReference type="SMART" id="SM00382"/>
    </source>
</evidence>
<dbReference type="PANTHER" id="PTHR23074:SF86">
    <property type="entry name" value="SPASTIN"/>
    <property type="match status" value="1"/>
</dbReference>
<dbReference type="Gene3D" id="3.40.50.300">
    <property type="entry name" value="P-loop containing nucleotide triphosphate hydrolases"/>
    <property type="match status" value="1"/>
</dbReference>
<dbReference type="EC" id="5.6.1.1" evidence="9"/>
<feature type="region of interest" description="Disordered" evidence="11">
    <location>
        <begin position="515"/>
        <end position="575"/>
    </location>
</feature>
<dbReference type="Pfam" id="PF17862">
    <property type="entry name" value="AAA_lid_3"/>
    <property type="match status" value="1"/>
</dbReference>
<dbReference type="InterPro" id="IPR007330">
    <property type="entry name" value="MIT_dom"/>
</dbReference>
<dbReference type="InterPro" id="IPR003959">
    <property type="entry name" value="ATPase_AAA_core"/>
</dbReference>
<gene>
    <name evidence="15" type="ORF">P5673_008240</name>
</gene>
<dbReference type="SMART" id="SM00382">
    <property type="entry name" value="AAA"/>
    <property type="match status" value="1"/>
</dbReference>
<evidence type="ECO:0000256" key="3">
    <source>
        <dbReference type="ARBA" id="ARBA00022741"/>
    </source>
</evidence>
<dbReference type="PANTHER" id="PTHR23074">
    <property type="entry name" value="AAA DOMAIN-CONTAINING"/>
    <property type="match status" value="1"/>
</dbReference>
<keyword evidence="1" id="KW-0963">Cytoplasm</keyword>
<protein>
    <recommendedName>
        <fullName evidence="9">microtubule-severing ATPase</fullName>
        <ecNumber evidence="9">5.6.1.1</ecNumber>
    </recommendedName>
</protein>
<dbReference type="SMART" id="SM00745">
    <property type="entry name" value="MIT"/>
    <property type="match status" value="1"/>
</dbReference>
<dbReference type="EMBL" id="JARQWQ010000014">
    <property type="protein sequence ID" value="KAK2567427.1"/>
    <property type="molecule type" value="Genomic_DNA"/>
</dbReference>
<evidence type="ECO:0000256" key="1">
    <source>
        <dbReference type="ARBA" id="ARBA00022490"/>
    </source>
</evidence>
<dbReference type="InterPro" id="IPR041569">
    <property type="entry name" value="AAA_lid_3"/>
</dbReference>
<evidence type="ECO:0000256" key="6">
    <source>
        <dbReference type="ARBA" id="ARBA00023212"/>
    </source>
</evidence>
<dbReference type="Gene3D" id="1.20.58.80">
    <property type="entry name" value="Phosphotransferase system, lactose/cellobiose-type IIA subunit"/>
    <property type="match status" value="1"/>
</dbReference>
<comment type="catalytic activity">
    <reaction evidence="8">
        <text>n ATP + n H2O + a microtubule = n ADP + n phosphate + (n+1) alpha/beta tubulin heterodimers.</text>
        <dbReference type="EC" id="5.6.1.1"/>
    </reaction>
</comment>
<comment type="similarity">
    <text evidence="10">Belongs to the AAA ATPase family.</text>
</comment>
<dbReference type="Pfam" id="PF00004">
    <property type="entry name" value="AAA"/>
    <property type="match status" value="1"/>
</dbReference>
<feature type="compositionally biased region" description="Low complexity" evidence="11">
    <location>
        <begin position="209"/>
        <end position="221"/>
    </location>
</feature>
<name>A0AAD9QTS7_ACRCE</name>
<dbReference type="GO" id="GO:0005524">
    <property type="term" value="F:ATP binding"/>
    <property type="evidence" value="ECO:0007669"/>
    <property type="project" value="UniProtKB-KW"/>
</dbReference>
<feature type="domain" description="AAA+ ATPase" evidence="13">
    <location>
        <begin position="353"/>
        <end position="474"/>
    </location>
</feature>
<evidence type="ECO:0000256" key="7">
    <source>
        <dbReference type="ARBA" id="ARBA00023235"/>
    </source>
</evidence>
<feature type="compositionally biased region" description="Acidic residues" evidence="11">
    <location>
        <begin position="563"/>
        <end position="575"/>
    </location>
</feature>
<dbReference type="InterPro" id="IPR050304">
    <property type="entry name" value="MT-severing_AAA_ATPase"/>
</dbReference>
<keyword evidence="7" id="KW-0413">Isomerase</keyword>
<dbReference type="InterPro" id="IPR003593">
    <property type="entry name" value="AAA+_ATPase"/>
</dbReference>
<evidence type="ECO:0000256" key="10">
    <source>
        <dbReference type="RuleBase" id="RU003651"/>
    </source>
</evidence>
<keyword evidence="5 12" id="KW-0472">Membrane</keyword>
<keyword evidence="16" id="KW-1185">Reference proteome</keyword>
<keyword evidence="4 10" id="KW-0067">ATP-binding</keyword>
<dbReference type="Proteomes" id="UP001249851">
    <property type="component" value="Unassembled WGS sequence"/>
</dbReference>
<proteinExistence type="inferred from homology"/>
<evidence type="ECO:0000256" key="4">
    <source>
        <dbReference type="ARBA" id="ARBA00022840"/>
    </source>
</evidence>
<dbReference type="GO" id="GO:0005874">
    <property type="term" value="C:microtubule"/>
    <property type="evidence" value="ECO:0007669"/>
    <property type="project" value="UniProtKB-KW"/>
</dbReference>
<keyword evidence="12" id="KW-0812">Transmembrane</keyword>
<reference evidence="15" key="2">
    <citation type="journal article" date="2023" name="Science">
        <title>Genomic signatures of disease resistance in endangered staghorn corals.</title>
        <authorList>
            <person name="Vollmer S.V."/>
            <person name="Selwyn J.D."/>
            <person name="Despard B.A."/>
            <person name="Roesel C.L."/>
        </authorList>
    </citation>
    <scope>NUCLEOTIDE SEQUENCE</scope>
    <source>
        <strain evidence="15">K2</strain>
    </source>
</reference>
<dbReference type="Gene3D" id="1.10.8.60">
    <property type="match status" value="1"/>
</dbReference>
<dbReference type="InterPro" id="IPR003960">
    <property type="entry name" value="ATPase_AAA_CS"/>
</dbReference>
<evidence type="ECO:0000313" key="16">
    <source>
        <dbReference type="Proteomes" id="UP001249851"/>
    </source>
</evidence>
<evidence type="ECO:0000256" key="9">
    <source>
        <dbReference type="ARBA" id="ARBA00038871"/>
    </source>
</evidence>
<feature type="compositionally biased region" description="Polar residues" evidence="11">
    <location>
        <begin position="520"/>
        <end position="530"/>
    </location>
</feature>
<sequence>MHLYGSLLSLAIYPVVSVWNAICFLFVNLLWSNFFGTKKKAAIPVAAPSCPRQSRFTMASRSPPKPIRPQNSVDETEDGLPEEIGRLRSHHKQAYDYILKALEIDEGGGGLASKKRAVDFYKKGMKELEIGLRISCDEEGEEWEKGRKLQEKMRSNMEGSRGRLDELVALLLSASSIDQDEASKLVEEVAMEVKAEGMASSKNHDKPSTSKPSSVTTSKKGPNLKDNSTNSAFPKVNGRTRIQRSNTAPGVKPSVSRQSPATGRRNASTTKQPGRTGIGNERAKQGNENKKRIAHLKNIDMDLANHIMDEIVESGAPVHFDDIAGAANAKKLLQEIVILPYLRPELFTGLRAPARGLLLFGPPGNGKTMLAKAVARESKATFFNISASSLTSKWVGEGEKLVRALFAVARELQPSIIFIGMLFHIRLEKISSSLSVIADPNERILVMGATNRPQELDDAALRRFTRKVLLCKLLVKNHNPLDSDQMATLARQTEGYSGSDLTALARDAALGPIRDLRPDQIQSVDATKQKSPPRAGQPTLRNARTLSQNDNRASADRSQTEESGNDEYGSEVIDS</sequence>
<evidence type="ECO:0000256" key="8">
    <source>
        <dbReference type="ARBA" id="ARBA00036378"/>
    </source>
</evidence>
<organism evidence="15 16">
    <name type="scientific">Acropora cervicornis</name>
    <name type="common">Staghorn coral</name>
    <dbReference type="NCBI Taxonomy" id="6130"/>
    <lineage>
        <taxon>Eukaryota</taxon>
        <taxon>Metazoa</taxon>
        <taxon>Cnidaria</taxon>
        <taxon>Anthozoa</taxon>
        <taxon>Hexacorallia</taxon>
        <taxon>Scleractinia</taxon>
        <taxon>Astrocoeniina</taxon>
        <taxon>Acroporidae</taxon>
        <taxon>Acropora</taxon>
    </lineage>
</organism>
<feature type="transmembrane region" description="Helical" evidence="12">
    <location>
        <begin position="12"/>
        <end position="31"/>
    </location>
</feature>
<feature type="domain" description="MIT" evidence="14">
    <location>
        <begin position="87"/>
        <end position="166"/>
    </location>
</feature>
<feature type="compositionally biased region" description="Polar residues" evidence="11">
    <location>
        <begin position="255"/>
        <end position="273"/>
    </location>
</feature>
<comment type="caution">
    <text evidence="15">The sequence shown here is derived from an EMBL/GenBank/DDBJ whole genome shotgun (WGS) entry which is preliminary data.</text>
</comment>
<dbReference type="PROSITE" id="PS00674">
    <property type="entry name" value="AAA"/>
    <property type="match status" value="1"/>
</dbReference>
<dbReference type="SUPFAM" id="SSF52540">
    <property type="entry name" value="P-loop containing nucleoside triphosphate hydrolases"/>
    <property type="match status" value="1"/>
</dbReference>
<dbReference type="GO" id="GO:0016887">
    <property type="term" value="F:ATP hydrolysis activity"/>
    <property type="evidence" value="ECO:0007669"/>
    <property type="project" value="InterPro"/>
</dbReference>
<evidence type="ECO:0000256" key="2">
    <source>
        <dbReference type="ARBA" id="ARBA00022701"/>
    </source>
</evidence>
<feature type="region of interest" description="Disordered" evidence="11">
    <location>
        <begin position="196"/>
        <end position="286"/>
    </location>
</feature>
<feature type="region of interest" description="Disordered" evidence="11">
    <location>
        <begin position="54"/>
        <end position="78"/>
    </location>
</feature>
<keyword evidence="2" id="KW-0493">Microtubule</keyword>
<evidence type="ECO:0000256" key="5">
    <source>
        <dbReference type="ARBA" id="ARBA00023136"/>
    </source>
</evidence>
<keyword evidence="3 10" id="KW-0547">Nucleotide-binding</keyword>
<evidence type="ECO:0000259" key="14">
    <source>
        <dbReference type="SMART" id="SM00745"/>
    </source>
</evidence>
<dbReference type="FunFam" id="1.20.58.80:FF:000006">
    <property type="entry name" value="Spastin"/>
    <property type="match status" value="1"/>
</dbReference>
<dbReference type="AlphaFoldDB" id="A0AAD9QTS7"/>
<dbReference type="GO" id="GO:0008568">
    <property type="term" value="F:microtubule severing ATPase activity"/>
    <property type="evidence" value="ECO:0007669"/>
    <property type="project" value="UniProtKB-EC"/>
</dbReference>
<evidence type="ECO:0000256" key="12">
    <source>
        <dbReference type="SAM" id="Phobius"/>
    </source>
</evidence>
<dbReference type="FunFam" id="3.40.50.300:FF:002850">
    <property type="entry name" value="Katanin p60 ATPase-containing subunit A-like 2"/>
    <property type="match status" value="1"/>
</dbReference>